<dbReference type="InterPro" id="IPR036396">
    <property type="entry name" value="Cyt_P450_sf"/>
</dbReference>
<dbReference type="PROSITE" id="PS00086">
    <property type="entry name" value="CYTOCHROME_P450"/>
    <property type="match status" value="1"/>
</dbReference>
<name>A0A9P8YGD5_9PEZI</name>
<dbReference type="PANTHER" id="PTHR24287:SF18">
    <property type="entry name" value="CYTOCHROME P450 MONOOXYGENASE APDE-RELATED"/>
    <property type="match status" value="1"/>
</dbReference>
<evidence type="ECO:0000256" key="2">
    <source>
        <dbReference type="ARBA" id="ARBA00010617"/>
    </source>
</evidence>
<organism evidence="8 9">
    <name type="scientific">Microdochium trichocladiopsis</name>
    <dbReference type="NCBI Taxonomy" id="1682393"/>
    <lineage>
        <taxon>Eukaryota</taxon>
        <taxon>Fungi</taxon>
        <taxon>Dikarya</taxon>
        <taxon>Ascomycota</taxon>
        <taxon>Pezizomycotina</taxon>
        <taxon>Sordariomycetes</taxon>
        <taxon>Xylariomycetidae</taxon>
        <taxon>Xylariales</taxon>
        <taxon>Microdochiaceae</taxon>
        <taxon>Microdochium</taxon>
    </lineage>
</organism>
<dbReference type="PANTHER" id="PTHR24287">
    <property type="entry name" value="P450, PUTATIVE (EUROFUNG)-RELATED"/>
    <property type="match status" value="1"/>
</dbReference>
<keyword evidence="6 7" id="KW-0503">Monooxygenase</keyword>
<dbReference type="OrthoDB" id="1470350at2759"/>
<dbReference type="InterPro" id="IPR002974">
    <property type="entry name" value="Cyt_P450_E_CYP52_ascomycetes"/>
</dbReference>
<keyword evidence="3 7" id="KW-0479">Metal-binding</keyword>
<dbReference type="InterPro" id="IPR001128">
    <property type="entry name" value="Cyt_P450"/>
</dbReference>
<dbReference type="GO" id="GO:0016712">
    <property type="term" value="F:oxidoreductase activity, acting on paired donors, with incorporation or reduction of molecular oxygen, reduced flavin or flavoprotein as one donor, and incorporation of one atom of oxygen"/>
    <property type="evidence" value="ECO:0007669"/>
    <property type="project" value="InterPro"/>
</dbReference>
<sequence length="525" mass="59563">MSSFNNMELAKFPLVTALCTGILLISLSQALAFLANLRRTRKSDARLNREHGCQLPRELEKKWPLGIDRLKQIWDANSDGRLLKFFCDIARDFEPLNNSYQFFLVGPRTFHILDPRNVSTILSSNFTDYSFGSRASVFAPLIGEGIFTQEGPAWKHSRDLLRKQFVKAQYRNLDHFQEHLDNLISCIPSTGIIDLQPLFFSLTLDTATALLFGRSVHSLRGPMSQDVTSQSFAQDFTTAQAGLAKRFRLTPFHSLYNPPSFRNACHNVHAFVDRYISERENGLGRDDTEGPTWFMDQILRESSSKTAARSQLLNILLAGRDTTACCLSWTFRLLVRHEKVMSHLRKEIELVMPDSEHPTREQIARMPYLASVVKESLRLYPPVPLNIREAVTSTILPVGGGVDGKNPILVRKGEVVVFSQYITSRRRNIFGDDAEEFRPERWLADKTSEIEDAFFAFNSGPRRCLGEDFALAEVYYTIIRLLKAFPLIQLPADEPNEVLGTERQRLTLVLASENGCRVSLGSVKN</sequence>
<protein>
    <submittedName>
        <fullName evidence="8">Cytochrome P450</fullName>
    </submittedName>
</protein>
<dbReference type="Pfam" id="PF00067">
    <property type="entry name" value="p450"/>
    <property type="match status" value="1"/>
</dbReference>
<dbReference type="PRINTS" id="PR01239">
    <property type="entry name" value="EP450IICYP52"/>
</dbReference>
<dbReference type="GO" id="GO:0020037">
    <property type="term" value="F:heme binding"/>
    <property type="evidence" value="ECO:0007669"/>
    <property type="project" value="InterPro"/>
</dbReference>
<dbReference type="EMBL" id="JAGTJQ010000001">
    <property type="protein sequence ID" value="KAH7040026.1"/>
    <property type="molecule type" value="Genomic_DNA"/>
</dbReference>
<comment type="similarity">
    <text evidence="2 7">Belongs to the cytochrome P450 family.</text>
</comment>
<keyword evidence="5 7" id="KW-0408">Iron</keyword>
<gene>
    <name evidence="8" type="ORF">B0I36DRAFT_280354</name>
</gene>
<keyword evidence="4 7" id="KW-0560">Oxidoreductase</keyword>
<evidence type="ECO:0000256" key="6">
    <source>
        <dbReference type="ARBA" id="ARBA00023033"/>
    </source>
</evidence>
<dbReference type="GeneID" id="70181015"/>
<evidence type="ECO:0000313" key="9">
    <source>
        <dbReference type="Proteomes" id="UP000756346"/>
    </source>
</evidence>
<dbReference type="SUPFAM" id="SSF48264">
    <property type="entry name" value="Cytochrome P450"/>
    <property type="match status" value="1"/>
</dbReference>
<dbReference type="InterPro" id="IPR047146">
    <property type="entry name" value="Cyt_P450_E_CYP52_fungi"/>
</dbReference>
<evidence type="ECO:0000256" key="3">
    <source>
        <dbReference type="ARBA" id="ARBA00022723"/>
    </source>
</evidence>
<evidence type="ECO:0000256" key="7">
    <source>
        <dbReference type="RuleBase" id="RU000461"/>
    </source>
</evidence>
<keyword evidence="7" id="KW-0349">Heme</keyword>
<reference evidence="8" key="1">
    <citation type="journal article" date="2021" name="Nat. Commun.">
        <title>Genetic determinants of endophytism in the Arabidopsis root mycobiome.</title>
        <authorList>
            <person name="Mesny F."/>
            <person name="Miyauchi S."/>
            <person name="Thiergart T."/>
            <person name="Pickel B."/>
            <person name="Atanasova L."/>
            <person name="Karlsson M."/>
            <person name="Huettel B."/>
            <person name="Barry K.W."/>
            <person name="Haridas S."/>
            <person name="Chen C."/>
            <person name="Bauer D."/>
            <person name="Andreopoulos W."/>
            <person name="Pangilinan J."/>
            <person name="LaButti K."/>
            <person name="Riley R."/>
            <person name="Lipzen A."/>
            <person name="Clum A."/>
            <person name="Drula E."/>
            <person name="Henrissat B."/>
            <person name="Kohler A."/>
            <person name="Grigoriev I.V."/>
            <person name="Martin F.M."/>
            <person name="Hacquard S."/>
        </authorList>
    </citation>
    <scope>NUCLEOTIDE SEQUENCE</scope>
    <source>
        <strain evidence="8">MPI-CAGE-CH-0230</strain>
    </source>
</reference>
<evidence type="ECO:0000256" key="1">
    <source>
        <dbReference type="ARBA" id="ARBA00001971"/>
    </source>
</evidence>
<comment type="cofactor">
    <cofactor evidence="1">
        <name>heme</name>
        <dbReference type="ChEBI" id="CHEBI:30413"/>
    </cofactor>
</comment>
<accession>A0A9P8YGD5</accession>
<dbReference type="RefSeq" id="XP_046018081.1">
    <property type="nucleotide sequence ID" value="XM_046151469.1"/>
</dbReference>
<dbReference type="GO" id="GO:0005506">
    <property type="term" value="F:iron ion binding"/>
    <property type="evidence" value="ECO:0007669"/>
    <property type="project" value="InterPro"/>
</dbReference>
<dbReference type="Proteomes" id="UP000756346">
    <property type="component" value="Unassembled WGS sequence"/>
</dbReference>
<proteinExistence type="inferred from homology"/>
<dbReference type="Gene3D" id="1.10.630.10">
    <property type="entry name" value="Cytochrome P450"/>
    <property type="match status" value="1"/>
</dbReference>
<evidence type="ECO:0000256" key="4">
    <source>
        <dbReference type="ARBA" id="ARBA00023002"/>
    </source>
</evidence>
<comment type="caution">
    <text evidence="8">The sequence shown here is derived from an EMBL/GenBank/DDBJ whole genome shotgun (WGS) entry which is preliminary data.</text>
</comment>
<evidence type="ECO:0000256" key="5">
    <source>
        <dbReference type="ARBA" id="ARBA00023004"/>
    </source>
</evidence>
<keyword evidence="9" id="KW-1185">Reference proteome</keyword>
<dbReference type="CDD" id="cd11063">
    <property type="entry name" value="CYP52"/>
    <property type="match status" value="1"/>
</dbReference>
<dbReference type="InterPro" id="IPR017972">
    <property type="entry name" value="Cyt_P450_CS"/>
</dbReference>
<dbReference type="AlphaFoldDB" id="A0A9P8YGD5"/>
<dbReference type="PRINTS" id="PR00385">
    <property type="entry name" value="P450"/>
</dbReference>
<evidence type="ECO:0000313" key="8">
    <source>
        <dbReference type="EMBL" id="KAH7040026.1"/>
    </source>
</evidence>